<dbReference type="Gene3D" id="3.20.20.370">
    <property type="entry name" value="Glycoside hydrolase/deacetylase"/>
    <property type="match status" value="1"/>
</dbReference>
<keyword evidence="3" id="KW-1185">Reference proteome</keyword>
<name>A0ABS4E643_9HYPH</name>
<organism evidence="2 3">
    <name type="scientific">Rhizobium halophytocola</name>
    <dbReference type="NCBI Taxonomy" id="735519"/>
    <lineage>
        <taxon>Bacteria</taxon>
        <taxon>Pseudomonadati</taxon>
        <taxon>Pseudomonadota</taxon>
        <taxon>Alphaproteobacteria</taxon>
        <taxon>Hyphomicrobiales</taxon>
        <taxon>Rhizobiaceae</taxon>
        <taxon>Rhizobium/Agrobacterium group</taxon>
        <taxon>Rhizobium</taxon>
    </lineage>
</organism>
<evidence type="ECO:0000313" key="3">
    <source>
        <dbReference type="Proteomes" id="UP000759443"/>
    </source>
</evidence>
<dbReference type="InterPro" id="IPR011330">
    <property type="entry name" value="Glyco_hydro/deAcase_b/a-brl"/>
</dbReference>
<dbReference type="RefSeq" id="WP_245224327.1">
    <property type="nucleotide sequence ID" value="NZ_JAGGJU010000017.1"/>
</dbReference>
<proteinExistence type="predicted"/>
<sequence length="334" mass="37242">MRFLPALANKAAGVLATLLVPALSVATAHAGDRPKQYVVISFDGAGDNTLWVKSRELANANHANFTYFLSCTNLIPKADADLYKAPHHSAGHSNVGFAIDAEDVRLRLRQIWKAQAEGSEIASHACGHFNGKDWSKADWLTDMDSFDTFVGDAWKTAGIPNEEPEGWRDFVKTKIRGFRAPYLSSDRNLIAAEKAHGYHFDASPVADRPEWPEKDGDLYRFGLPLIKEGPRQRKIVAMDYNLFTRHSDAKETPDTDGRFEERAYQAFRQAFDQEYNGDRNVLQIGFHFVAMNGGAYWRALERLLPVCKEPDVACVTYSQAIAAMESGETPKTGL</sequence>
<feature type="signal peptide" evidence="1">
    <location>
        <begin position="1"/>
        <end position="30"/>
    </location>
</feature>
<protein>
    <submittedName>
        <fullName evidence="2">Peptidoglycan/xylan/chitin deacetylase (PgdA/CDA1 family)</fullName>
    </submittedName>
</protein>
<reference evidence="2 3" key="1">
    <citation type="submission" date="2021-03" db="EMBL/GenBank/DDBJ databases">
        <title>Genomic Encyclopedia of Type Strains, Phase IV (KMG-IV): sequencing the most valuable type-strain genomes for metagenomic binning, comparative biology and taxonomic classification.</title>
        <authorList>
            <person name="Goeker M."/>
        </authorList>
    </citation>
    <scope>NUCLEOTIDE SEQUENCE [LARGE SCALE GENOMIC DNA]</scope>
    <source>
        <strain evidence="2 3">DSM 21600</strain>
    </source>
</reference>
<gene>
    <name evidence="2" type="ORF">J2Z17_004847</name>
</gene>
<accession>A0ABS4E643</accession>
<feature type="chain" id="PRO_5046738788" evidence="1">
    <location>
        <begin position="31"/>
        <end position="334"/>
    </location>
</feature>
<keyword evidence="1" id="KW-0732">Signal</keyword>
<dbReference type="SUPFAM" id="SSF88713">
    <property type="entry name" value="Glycoside hydrolase/deacetylase"/>
    <property type="match status" value="1"/>
</dbReference>
<evidence type="ECO:0000256" key="1">
    <source>
        <dbReference type="SAM" id="SignalP"/>
    </source>
</evidence>
<dbReference type="Proteomes" id="UP000759443">
    <property type="component" value="Unassembled WGS sequence"/>
</dbReference>
<comment type="caution">
    <text evidence="2">The sequence shown here is derived from an EMBL/GenBank/DDBJ whole genome shotgun (WGS) entry which is preliminary data.</text>
</comment>
<dbReference type="EMBL" id="JAGGJU010000017">
    <property type="protein sequence ID" value="MBP1853386.1"/>
    <property type="molecule type" value="Genomic_DNA"/>
</dbReference>
<evidence type="ECO:0000313" key="2">
    <source>
        <dbReference type="EMBL" id="MBP1853386.1"/>
    </source>
</evidence>